<sequence>MHRHPRLLLLRWLTGSPNHSPLSSTSHVRVDDERNRNYHALYVDEENYDVTEANRVGHVYAAAWRRLAPISMTDRIAQLERLVISLVDNNKTTSVPEFSVMSSPVTSMLPPSPGRLASGDAASFQTPRHWGQVQIANNETTYVPGTHWTVILEEISELKNMLSHAYEPESRNTSLPSVSPPENNESGILVGGYRLSNKQEILAAIPSKSIVDKLVAGYFLDRPIVPSKYTRLGLSAKAETSSHIAWPDVP</sequence>
<dbReference type="RefSeq" id="XP_040732076.1">
    <property type="nucleotide sequence ID" value="XM_040875843.1"/>
</dbReference>
<keyword evidence="2" id="KW-1185">Reference proteome</keyword>
<evidence type="ECO:0000313" key="1">
    <source>
        <dbReference type="EMBL" id="RAO67560.1"/>
    </source>
</evidence>
<organism evidence="1 2">
    <name type="scientific">Talaromyces amestolkiae</name>
    <dbReference type="NCBI Taxonomy" id="1196081"/>
    <lineage>
        <taxon>Eukaryota</taxon>
        <taxon>Fungi</taxon>
        <taxon>Dikarya</taxon>
        <taxon>Ascomycota</taxon>
        <taxon>Pezizomycotina</taxon>
        <taxon>Eurotiomycetes</taxon>
        <taxon>Eurotiomycetidae</taxon>
        <taxon>Eurotiales</taxon>
        <taxon>Trichocomaceae</taxon>
        <taxon>Talaromyces</taxon>
        <taxon>Talaromyces sect. Talaromyces</taxon>
    </lineage>
</organism>
<name>A0A364KVI6_TALAM</name>
<dbReference type="Proteomes" id="UP000249363">
    <property type="component" value="Unassembled WGS sequence"/>
</dbReference>
<dbReference type="GeneID" id="63792788"/>
<protein>
    <submittedName>
        <fullName evidence="1">Uncharacterized protein</fullName>
    </submittedName>
</protein>
<dbReference type="STRING" id="1196081.A0A364KVI6"/>
<gene>
    <name evidence="1" type="ORF">BHQ10_003572</name>
</gene>
<dbReference type="OrthoDB" id="4223376at2759"/>
<dbReference type="AlphaFoldDB" id="A0A364KVI6"/>
<dbReference type="EMBL" id="MIKG01000005">
    <property type="protein sequence ID" value="RAO67560.1"/>
    <property type="molecule type" value="Genomic_DNA"/>
</dbReference>
<evidence type="ECO:0000313" key="2">
    <source>
        <dbReference type="Proteomes" id="UP000249363"/>
    </source>
</evidence>
<accession>A0A364KVI6</accession>
<reference evidence="1 2" key="1">
    <citation type="journal article" date="2017" name="Biotechnol. Biofuels">
        <title>Differential beta-glucosidase expression as a function of carbon source availability in Talaromyces amestolkiae: a genomic and proteomic approach.</title>
        <authorList>
            <person name="de Eugenio L.I."/>
            <person name="Mendez-Liter J.A."/>
            <person name="Nieto-Dominguez M."/>
            <person name="Alonso L."/>
            <person name="Gil-Munoz J."/>
            <person name="Barriuso J."/>
            <person name="Prieto A."/>
            <person name="Martinez M.J."/>
        </authorList>
    </citation>
    <scope>NUCLEOTIDE SEQUENCE [LARGE SCALE GENOMIC DNA]</scope>
    <source>
        <strain evidence="1 2">CIB</strain>
    </source>
</reference>
<proteinExistence type="predicted"/>
<comment type="caution">
    <text evidence="1">The sequence shown here is derived from an EMBL/GenBank/DDBJ whole genome shotgun (WGS) entry which is preliminary data.</text>
</comment>